<evidence type="ECO:0000313" key="25">
    <source>
        <dbReference type="Proteomes" id="UP000094385"/>
    </source>
</evidence>
<evidence type="ECO:0000256" key="19">
    <source>
        <dbReference type="ARBA" id="ARBA00025152"/>
    </source>
</evidence>
<comment type="similarity">
    <text evidence="4 22">Belongs to the glycosyl hydrolase 17 family.</text>
</comment>
<keyword evidence="25" id="KW-1185">Reference proteome</keyword>
<evidence type="ECO:0000313" key="24">
    <source>
        <dbReference type="EMBL" id="ODQ74000.1"/>
    </source>
</evidence>
<feature type="chain" id="PRO_5009134141" description="Probable glucan endo-1,3-beta-glucosidase eglC" evidence="23">
    <location>
        <begin position="17"/>
        <end position="329"/>
    </location>
</feature>
<evidence type="ECO:0000256" key="18">
    <source>
        <dbReference type="ARBA" id="ARBA00023326"/>
    </source>
</evidence>
<evidence type="ECO:0000256" key="21">
    <source>
        <dbReference type="ARBA" id="ARBA00032906"/>
    </source>
</evidence>
<dbReference type="GO" id="GO:0071555">
    <property type="term" value="P:cell wall organization"/>
    <property type="evidence" value="ECO:0007669"/>
    <property type="project" value="UniProtKB-KW"/>
</dbReference>
<keyword evidence="10" id="KW-0336">GPI-anchor</keyword>
<dbReference type="AlphaFoldDB" id="A0A1E3Q8R6"/>
<evidence type="ECO:0000256" key="15">
    <source>
        <dbReference type="ARBA" id="ARBA00023277"/>
    </source>
</evidence>
<dbReference type="Pfam" id="PF00332">
    <property type="entry name" value="Glyco_hydro_17"/>
    <property type="match status" value="1"/>
</dbReference>
<dbReference type="GO" id="GO:0042973">
    <property type="term" value="F:glucan endo-1,3-beta-D-glucosidase activity"/>
    <property type="evidence" value="ECO:0007669"/>
    <property type="project" value="UniProtKB-EC"/>
</dbReference>
<keyword evidence="15" id="KW-0119">Carbohydrate metabolism</keyword>
<evidence type="ECO:0000256" key="10">
    <source>
        <dbReference type="ARBA" id="ARBA00022622"/>
    </source>
</evidence>
<dbReference type="PANTHER" id="PTHR16631:SF13">
    <property type="entry name" value="GLUCAN ENDO-1,3-BETA-GLUCOSIDASE EGLC-RELATED"/>
    <property type="match status" value="1"/>
</dbReference>
<dbReference type="GO" id="GO:0005886">
    <property type="term" value="C:plasma membrane"/>
    <property type="evidence" value="ECO:0007669"/>
    <property type="project" value="UniProtKB-SubCell"/>
</dbReference>
<dbReference type="PANTHER" id="PTHR16631">
    <property type="entry name" value="GLUCAN 1,3-BETA-GLUCOSIDASE"/>
    <property type="match status" value="1"/>
</dbReference>
<keyword evidence="14" id="KW-0325">Glycoprotein</keyword>
<dbReference type="FunFam" id="3.20.20.80:FF:000233">
    <property type="entry name" value="Probable glucan endo-1,3-beta-glucosidase eglC"/>
    <property type="match status" value="1"/>
</dbReference>
<evidence type="ECO:0000256" key="5">
    <source>
        <dbReference type="ARBA" id="ARBA00012780"/>
    </source>
</evidence>
<dbReference type="Proteomes" id="UP000094385">
    <property type="component" value="Unassembled WGS sequence"/>
</dbReference>
<keyword evidence="13" id="KW-0472">Membrane</keyword>
<dbReference type="EC" id="3.2.1.39" evidence="5"/>
<accession>A0A1E3Q8R6</accession>
<evidence type="ECO:0000256" key="22">
    <source>
        <dbReference type="RuleBase" id="RU004335"/>
    </source>
</evidence>
<keyword evidence="17" id="KW-0961">Cell wall biogenesis/degradation</keyword>
<feature type="non-terminal residue" evidence="24">
    <location>
        <position position="329"/>
    </location>
</feature>
<comment type="subcellular location">
    <subcellularLocation>
        <location evidence="3">Cell membrane</location>
        <topology evidence="3">Lipid-anchor</topology>
        <topology evidence="3">GPI-anchor</topology>
    </subcellularLocation>
    <subcellularLocation>
        <location evidence="2">Secreted</location>
        <location evidence="2">Cell wall</location>
    </subcellularLocation>
</comment>
<evidence type="ECO:0000256" key="1">
    <source>
        <dbReference type="ARBA" id="ARBA00000382"/>
    </source>
</evidence>
<evidence type="ECO:0000256" key="16">
    <source>
        <dbReference type="ARBA" id="ARBA00023288"/>
    </source>
</evidence>
<dbReference type="EMBL" id="KV454293">
    <property type="protein sequence ID" value="ODQ74000.1"/>
    <property type="molecule type" value="Genomic_DNA"/>
</dbReference>
<keyword evidence="18" id="KW-0624">Polysaccharide degradation</keyword>
<evidence type="ECO:0000256" key="7">
    <source>
        <dbReference type="ARBA" id="ARBA00022475"/>
    </source>
</evidence>
<proteinExistence type="inferred from homology"/>
<evidence type="ECO:0000256" key="6">
    <source>
        <dbReference type="ARBA" id="ARBA00019762"/>
    </source>
</evidence>
<dbReference type="GO" id="GO:0009277">
    <property type="term" value="C:fungal-type cell wall"/>
    <property type="evidence" value="ECO:0007669"/>
    <property type="project" value="TreeGrafter"/>
</dbReference>
<dbReference type="SUPFAM" id="SSF51445">
    <property type="entry name" value="(Trans)glycosidases"/>
    <property type="match status" value="1"/>
</dbReference>
<organism evidence="24 25">
    <name type="scientific">Lipomyces starkeyi NRRL Y-11557</name>
    <dbReference type="NCBI Taxonomy" id="675824"/>
    <lineage>
        <taxon>Eukaryota</taxon>
        <taxon>Fungi</taxon>
        <taxon>Dikarya</taxon>
        <taxon>Ascomycota</taxon>
        <taxon>Saccharomycotina</taxon>
        <taxon>Lipomycetes</taxon>
        <taxon>Lipomycetales</taxon>
        <taxon>Lipomycetaceae</taxon>
        <taxon>Lipomyces</taxon>
    </lineage>
</organism>
<evidence type="ECO:0000256" key="14">
    <source>
        <dbReference type="ARBA" id="ARBA00023180"/>
    </source>
</evidence>
<feature type="signal peptide" evidence="23">
    <location>
        <begin position="1"/>
        <end position="16"/>
    </location>
</feature>
<dbReference type="InterPro" id="IPR017853">
    <property type="entry name" value="GH"/>
</dbReference>
<evidence type="ECO:0000256" key="23">
    <source>
        <dbReference type="SAM" id="SignalP"/>
    </source>
</evidence>
<evidence type="ECO:0000256" key="17">
    <source>
        <dbReference type="ARBA" id="ARBA00023316"/>
    </source>
</evidence>
<comment type="function">
    <text evidence="19">Glucanases play a role in cell expansion during growth, in cell-cell fusion during mating, and in spore release during sporulation. This enzyme may be involved in beta-glucan degradation and also function biosynthetically as a transglycosylase.</text>
</comment>
<dbReference type="GO" id="GO:0000272">
    <property type="term" value="P:polysaccharide catabolic process"/>
    <property type="evidence" value="ECO:0007669"/>
    <property type="project" value="UniProtKB-KW"/>
</dbReference>
<evidence type="ECO:0000256" key="8">
    <source>
        <dbReference type="ARBA" id="ARBA00022512"/>
    </source>
</evidence>
<evidence type="ECO:0000256" key="2">
    <source>
        <dbReference type="ARBA" id="ARBA00004191"/>
    </source>
</evidence>
<gene>
    <name evidence="24" type="ORF">LIPSTDRAFT_94504</name>
</gene>
<dbReference type="GO" id="GO:0098552">
    <property type="term" value="C:side of membrane"/>
    <property type="evidence" value="ECO:0007669"/>
    <property type="project" value="UniProtKB-KW"/>
</dbReference>
<dbReference type="GO" id="GO:0005576">
    <property type="term" value="C:extracellular region"/>
    <property type="evidence" value="ECO:0007669"/>
    <property type="project" value="TreeGrafter"/>
</dbReference>
<dbReference type="OrthoDB" id="77201at2759"/>
<evidence type="ECO:0000256" key="12">
    <source>
        <dbReference type="ARBA" id="ARBA00022801"/>
    </source>
</evidence>
<reference evidence="24 25" key="1">
    <citation type="journal article" date="2016" name="Proc. Natl. Acad. Sci. U.S.A.">
        <title>Comparative genomics of biotechnologically important yeasts.</title>
        <authorList>
            <person name="Riley R."/>
            <person name="Haridas S."/>
            <person name="Wolfe K.H."/>
            <person name="Lopes M.R."/>
            <person name="Hittinger C.T."/>
            <person name="Goeker M."/>
            <person name="Salamov A.A."/>
            <person name="Wisecaver J.H."/>
            <person name="Long T.M."/>
            <person name="Calvey C.H."/>
            <person name="Aerts A.L."/>
            <person name="Barry K.W."/>
            <person name="Choi C."/>
            <person name="Clum A."/>
            <person name="Coughlan A.Y."/>
            <person name="Deshpande S."/>
            <person name="Douglass A.P."/>
            <person name="Hanson S.J."/>
            <person name="Klenk H.-P."/>
            <person name="LaButti K.M."/>
            <person name="Lapidus A."/>
            <person name="Lindquist E.A."/>
            <person name="Lipzen A.M."/>
            <person name="Meier-Kolthoff J.P."/>
            <person name="Ohm R.A."/>
            <person name="Otillar R.P."/>
            <person name="Pangilinan J.L."/>
            <person name="Peng Y."/>
            <person name="Rokas A."/>
            <person name="Rosa C.A."/>
            <person name="Scheuner C."/>
            <person name="Sibirny A.A."/>
            <person name="Slot J.C."/>
            <person name="Stielow J.B."/>
            <person name="Sun H."/>
            <person name="Kurtzman C.P."/>
            <person name="Blackwell M."/>
            <person name="Grigoriev I.V."/>
            <person name="Jeffries T.W."/>
        </authorList>
    </citation>
    <scope>NUCLEOTIDE SEQUENCE [LARGE SCALE GENOMIC DNA]</scope>
    <source>
        <strain evidence="24 25">NRRL Y-11557</strain>
    </source>
</reference>
<evidence type="ECO:0000256" key="9">
    <source>
        <dbReference type="ARBA" id="ARBA00022525"/>
    </source>
</evidence>
<keyword evidence="16" id="KW-0449">Lipoprotein</keyword>
<comment type="catalytic activity">
    <reaction evidence="1">
        <text>Hydrolysis of (1-&gt;3)-beta-D-glucosidic linkages in (1-&gt;3)-beta-D-glucans.</text>
        <dbReference type="EC" id="3.2.1.39"/>
    </reaction>
</comment>
<keyword evidence="8" id="KW-0134">Cell wall</keyword>
<evidence type="ECO:0000256" key="20">
    <source>
        <dbReference type="ARBA" id="ARBA00032134"/>
    </source>
</evidence>
<keyword evidence="7" id="KW-1003">Cell membrane</keyword>
<keyword evidence="9" id="KW-0964">Secreted</keyword>
<sequence>MLLVTTLAALLSVGSATLKGFNYGALDSSGQPVAQQEYENLFETANNLQGVSGFSSARLYTMIQGGTTNSPSEAIPAAIAQGTKVLLGLWASAGQDQFNNELAALQSAISQYSDLADAVIGISVGSEDLYRNSPIGIEANAGYGADPQTIVSYIDQVKQVVANTGLANVPFGHVDTWTAWVNGSNQAVIDAVDWLGFDGYPYFQNTMANSIEDAQSLFWQSVEATRGASGGKDVWITETGWPVSGPQSNLAVASIANAKTYWDEIACALIDQFNVFWYTLQDASPVTPSPSFGLVGSTLSDTPLFDLSCANLSSASISASSSSSTSASS</sequence>
<dbReference type="STRING" id="675824.A0A1E3Q8R6"/>
<evidence type="ECO:0000256" key="13">
    <source>
        <dbReference type="ARBA" id="ARBA00023136"/>
    </source>
</evidence>
<protein>
    <recommendedName>
        <fullName evidence="6">Probable glucan endo-1,3-beta-glucosidase eglC</fullName>
        <ecNumber evidence="5">3.2.1.39</ecNumber>
    </recommendedName>
    <alternativeName>
        <fullName evidence="20">Endo-1,3-beta-glucanase eglC</fullName>
    </alternativeName>
    <alternativeName>
        <fullName evidence="21">Laminarinase eglC</fullName>
    </alternativeName>
</protein>
<dbReference type="Gene3D" id="3.20.20.80">
    <property type="entry name" value="Glycosidases"/>
    <property type="match status" value="1"/>
</dbReference>
<keyword evidence="12" id="KW-0378">Hydrolase</keyword>
<evidence type="ECO:0000256" key="3">
    <source>
        <dbReference type="ARBA" id="ARBA00004609"/>
    </source>
</evidence>
<evidence type="ECO:0000256" key="4">
    <source>
        <dbReference type="ARBA" id="ARBA00008773"/>
    </source>
</evidence>
<dbReference type="InterPro" id="IPR000490">
    <property type="entry name" value="Glyco_hydro_17"/>
</dbReference>
<keyword evidence="11 23" id="KW-0732">Signal</keyword>
<dbReference type="GO" id="GO:0009986">
    <property type="term" value="C:cell surface"/>
    <property type="evidence" value="ECO:0007669"/>
    <property type="project" value="TreeGrafter"/>
</dbReference>
<dbReference type="InterPro" id="IPR050732">
    <property type="entry name" value="Beta-glucan_modifiers"/>
</dbReference>
<evidence type="ECO:0000256" key="11">
    <source>
        <dbReference type="ARBA" id="ARBA00022729"/>
    </source>
</evidence>
<name>A0A1E3Q8R6_LIPST</name>